<sequence length="276" mass="32029">MQNLIDLLRKTTSVATDDVAQLTKKNFNDNYGYAGKPVNFTNAFQDMPIKIKWTHEYLSKTLVKQEKIENTNDESAPLYISYADYLNISEPHLYFKTSGLLSAEIKEDYHIPEAFNCWYSNTKLGAPKTNLSWIYAGNAGTGSQIHRDIWWSSAWNYLLKGKKLWLIYPAIYSEAIKKNISEYQINPNLEDWSEVINLPYKPLTCIQNAGDMIFVPGDCYHQVINLEWTLSLTENFINETNYDLVRTYFRNSGNRDNLSKIEMIVRKGFEQLEAQK</sequence>
<dbReference type="OrthoDB" id="2942327at2"/>
<dbReference type="InterPro" id="IPR003347">
    <property type="entry name" value="JmjC_dom"/>
</dbReference>
<dbReference type="EMBL" id="CP014504">
    <property type="protein sequence ID" value="AMQ00390.1"/>
    <property type="molecule type" value="Genomic_DNA"/>
</dbReference>
<dbReference type="Pfam" id="PF02373">
    <property type="entry name" value="JmjC"/>
    <property type="match status" value="1"/>
</dbReference>
<dbReference type="AlphaFoldDB" id="A0A127VGI8"/>
<reference evidence="2 3" key="1">
    <citation type="submission" date="2016-03" db="EMBL/GenBank/DDBJ databases">
        <title>Complete genome sequence of Pedobacter cryoconitis PAMC 27485.</title>
        <authorList>
            <person name="Lee J."/>
            <person name="Kim O.-S."/>
        </authorList>
    </citation>
    <scope>NUCLEOTIDE SEQUENCE [LARGE SCALE GENOMIC DNA]</scope>
    <source>
        <strain evidence="2 3">PAMC 27485</strain>
    </source>
</reference>
<gene>
    <name evidence="2" type="ORF">AY601_3524</name>
</gene>
<evidence type="ECO:0000313" key="2">
    <source>
        <dbReference type="EMBL" id="AMQ00390.1"/>
    </source>
</evidence>
<dbReference type="RefSeq" id="WP_068403351.1">
    <property type="nucleotide sequence ID" value="NZ_CP014504.1"/>
</dbReference>
<dbReference type="KEGG" id="pcm:AY601_3524"/>
<dbReference type="PATRIC" id="fig|188932.3.peg.3666"/>
<evidence type="ECO:0000313" key="3">
    <source>
        <dbReference type="Proteomes" id="UP000071561"/>
    </source>
</evidence>
<dbReference type="Proteomes" id="UP000071561">
    <property type="component" value="Chromosome"/>
</dbReference>
<dbReference type="PANTHER" id="PTHR12480">
    <property type="entry name" value="ARGININE DEMETHYLASE AND LYSYL-HYDROXYLASE JMJD"/>
    <property type="match status" value="1"/>
</dbReference>
<organism evidence="2 3">
    <name type="scientific">Pedobacter cryoconitis</name>
    <dbReference type="NCBI Taxonomy" id="188932"/>
    <lineage>
        <taxon>Bacteria</taxon>
        <taxon>Pseudomonadati</taxon>
        <taxon>Bacteroidota</taxon>
        <taxon>Sphingobacteriia</taxon>
        <taxon>Sphingobacteriales</taxon>
        <taxon>Sphingobacteriaceae</taxon>
        <taxon>Pedobacter</taxon>
    </lineage>
</organism>
<dbReference type="InterPro" id="IPR050910">
    <property type="entry name" value="JMJD6_ArgDemeth/LysHydrox"/>
</dbReference>
<dbReference type="SUPFAM" id="SSF51197">
    <property type="entry name" value="Clavaminate synthase-like"/>
    <property type="match status" value="1"/>
</dbReference>
<feature type="domain" description="JmjC" evidence="1">
    <location>
        <begin position="100"/>
        <end position="253"/>
    </location>
</feature>
<dbReference type="SMART" id="SM00558">
    <property type="entry name" value="JmjC"/>
    <property type="match status" value="1"/>
</dbReference>
<dbReference type="PROSITE" id="PS51184">
    <property type="entry name" value="JMJC"/>
    <property type="match status" value="1"/>
</dbReference>
<proteinExistence type="predicted"/>
<accession>A0A127VGI8</accession>
<keyword evidence="3" id="KW-1185">Reference proteome</keyword>
<dbReference type="Gene3D" id="2.60.120.650">
    <property type="entry name" value="Cupin"/>
    <property type="match status" value="1"/>
</dbReference>
<protein>
    <recommendedName>
        <fullName evidence="1">JmjC domain-containing protein</fullName>
    </recommendedName>
</protein>
<name>A0A127VGI8_9SPHI</name>
<evidence type="ECO:0000259" key="1">
    <source>
        <dbReference type="PROSITE" id="PS51184"/>
    </source>
</evidence>